<dbReference type="Proteomes" id="UP000604730">
    <property type="component" value="Unassembled WGS sequence"/>
</dbReference>
<dbReference type="EMBL" id="JAEPRJ010000001">
    <property type="protein sequence ID" value="MBK5896198.1"/>
    <property type="molecule type" value="Genomic_DNA"/>
</dbReference>
<dbReference type="InterPro" id="IPR011050">
    <property type="entry name" value="Pectin_lyase_fold/virulence"/>
</dbReference>
<organism evidence="1 2">
    <name type="scientific">Catonella massiliensis</name>
    <dbReference type="NCBI Taxonomy" id="2799636"/>
    <lineage>
        <taxon>Bacteria</taxon>
        <taxon>Bacillati</taxon>
        <taxon>Bacillota</taxon>
        <taxon>Clostridia</taxon>
        <taxon>Lachnospirales</taxon>
        <taxon>Lachnospiraceae</taxon>
        <taxon>Catonella</taxon>
    </lineage>
</organism>
<dbReference type="SUPFAM" id="SSF51126">
    <property type="entry name" value="Pectin lyase-like"/>
    <property type="match status" value="1"/>
</dbReference>
<keyword evidence="2" id="KW-1185">Reference proteome</keyword>
<protein>
    <submittedName>
        <fullName evidence="1">Polyhydroxyalkanoate depolymerase</fullName>
    </submittedName>
</protein>
<evidence type="ECO:0000313" key="1">
    <source>
        <dbReference type="EMBL" id="MBK5896198.1"/>
    </source>
</evidence>
<name>A0ABS1IXY6_9FIRM</name>
<accession>A0ABS1IXY6</accession>
<comment type="caution">
    <text evidence="1">The sequence shown here is derived from an EMBL/GenBank/DDBJ whole genome shotgun (WGS) entry which is preliminary data.</text>
</comment>
<sequence length="430" mass="48055">MKKMSTYYVSSFNGNDANDGLSESSAFGSLFKINSLKLKAGDKVLLEKDSIFEHQYLHISARGSKESHILVSSYGEGSLPIIKCGGCGIWYQDYGRELDSKTHTFKGYVSSAVLLYDCEYIEVEGLEISNKPVNFFGESYNQADKMNRTGVAAIAKNCGTLHDISLKNLYIHDVEGNVYDKHMNNGGIYATALTPDDEQTTGVARYDGFTIEGCTVRRVSRWGIAMGYTYEHDKFLGAYLEKEPFRKYGHENVVIKNNYVCEAGGDAITVMYALTPLVEHNTGDSVAAKMNDRGYKYPEKRSGKVAAGIWPWKCKDALFRYNEVTDTKLNQDGMAYDADSGDGTVYEYNYSRLNEGGCVMFCLEEAVNNTFRYNLSVDDLGGTISPAGNPDAYIAENEFYVREGTPFLRKNMSGGKYELVDNKIEVIRER</sequence>
<dbReference type="RefSeq" id="WP_208427785.1">
    <property type="nucleotide sequence ID" value="NZ_JAEPRJ010000001.1"/>
</dbReference>
<dbReference type="Gene3D" id="2.160.20.10">
    <property type="entry name" value="Single-stranded right-handed beta-helix, Pectin lyase-like"/>
    <property type="match status" value="1"/>
</dbReference>
<dbReference type="InterPro" id="IPR012334">
    <property type="entry name" value="Pectin_lyas_fold"/>
</dbReference>
<evidence type="ECO:0000313" key="2">
    <source>
        <dbReference type="Proteomes" id="UP000604730"/>
    </source>
</evidence>
<gene>
    <name evidence="1" type="ORF">JJN12_00125</name>
</gene>
<reference evidence="1 2" key="1">
    <citation type="submission" date="2021-01" db="EMBL/GenBank/DDBJ databases">
        <title>Isolation and description of Catonella massiliensis sp. nov., a novel Catonella species, isolated from a stable periodontitis subject.</title>
        <authorList>
            <person name="Antezack A."/>
            <person name="Boxberger M."/>
            <person name="La Scola B."/>
            <person name="Monnet-Corti V."/>
        </authorList>
    </citation>
    <scope>NUCLEOTIDE SEQUENCE [LARGE SCALE GENOMIC DNA]</scope>
    <source>
        <strain evidence="1 2">Marseille-Q4567</strain>
    </source>
</reference>
<proteinExistence type="predicted"/>